<dbReference type="GO" id="GO:0005886">
    <property type="term" value="C:plasma membrane"/>
    <property type="evidence" value="ECO:0007669"/>
    <property type="project" value="UniProtKB-SubCell"/>
</dbReference>
<evidence type="ECO:0000256" key="4">
    <source>
        <dbReference type="ARBA" id="ARBA00022692"/>
    </source>
</evidence>
<dbReference type="EMBL" id="CACRUG010000006">
    <property type="protein sequence ID" value="VYU01757.1"/>
    <property type="molecule type" value="Genomic_DNA"/>
</dbReference>
<evidence type="ECO:0000256" key="8">
    <source>
        <dbReference type="RuleBase" id="RU004057"/>
    </source>
</evidence>
<proteinExistence type="inferred from homology"/>
<evidence type="ECO:0000256" key="1">
    <source>
        <dbReference type="ARBA" id="ARBA00004651"/>
    </source>
</evidence>
<evidence type="ECO:0000256" key="2">
    <source>
        <dbReference type="ARBA" id="ARBA00022448"/>
    </source>
</evidence>
<gene>
    <name evidence="11" type="primary">exbB_3</name>
    <name evidence="11" type="ORF">VPLFYP99_01764</name>
</gene>
<evidence type="ECO:0000256" key="7">
    <source>
        <dbReference type="ARBA" id="ARBA00023136"/>
    </source>
</evidence>
<keyword evidence="4 9" id="KW-0812">Transmembrane</keyword>
<evidence type="ECO:0000256" key="9">
    <source>
        <dbReference type="SAM" id="Phobius"/>
    </source>
</evidence>
<sequence length="203" mass="22257">MKEAWELFLHGGFVMWPLLVALIITVAIAIERIAYYRQLKREMFALNDALEESEINWQSLLTSLESKYTANISYNLTRVLGQCHDRNVLQSKMEDMVAHVYTHASRGLDWLSTIVTIAPLLGLLGTVTGMIGAFQVFGADGAIPTAITGGVGEALVATASGLCVAIVALCFHAGFTHHVRMTISRLEDSFSRVLDSYDRGHAA</sequence>
<evidence type="ECO:0000313" key="11">
    <source>
        <dbReference type="EMBL" id="VYU01757.1"/>
    </source>
</evidence>
<dbReference type="AlphaFoldDB" id="A0A6N3BJK2"/>
<feature type="transmembrane region" description="Helical" evidence="9">
    <location>
        <begin position="13"/>
        <end position="34"/>
    </location>
</feature>
<dbReference type="PANTHER" id="PTHR30625">
    <property type="entry name" value="PROTEIN TOLQ"/>
    <property type="match status" value="1"/>
</dbReference>
<dbReference type="GO" id="GO:0017038">
    <property type="term" value="P:protein import"/>
    <property type="evidence" value="ECO:0007669"/>
    <property type="project" value="TreeGrafter"/>
</dbReference>
<comment type="similarity">
    <text evidence="8">Belongs to the exbB/tolQ family.</text>
</comment>
<organism evidence="11">
    <name type="scientific">Veillonella parvula</name>
    <name type="common">Staphylococcus parvulus</name>
    <dbReference type="NCBI Taxonomy" id="29466"/>
    <lineage>
        <taxon>Bacteria</taxon>
        <taxon>Bacillati</taxon>
        <taxon>Bacillota</taxon>
        <taxon>Negativicutes</taxon>
        <taxon>Veillonellales</taxon>
        <taxon>Veillonellaceae</taxon>
        <taxon>Veillonella</taxon>
    </lineage>
</organism>
<evidence type="ECO:0000256" key="5">
    <source>
        <dbReference type="ARBA" id="ARBA00022927"/>
    </source>
</evidence>
<dbReference type="InterPro" id="IPR002898">
    <property type="entry name" value="MotA_ExbB_proton_chnl"/>
</dbReference>
<keyword evidence="2 8" id="KW-0813">Transport</keyword>
<dbReference type="PANTHER" id="PTHR30625:SF15">
    <property type="entry name" value="BIOPOLYMER TRANSPORT PROTEIN EXBB"/>
    <property type="match status" value="1"/>
</dbReference>
<feature type="domain" description="MotA/TolQ/ExbB proton channel" evidence="10">
    <location>
        <begin position="81"/>
        <end position="187"/>
    </location>
</feature>
<name>A0A6N3BJK2_VEIPA</name>
<dbReference type="InterPro" id="IPR050790">
    <property type="entry name" value="ExbB/TolQ_transport"/>
</dbReference>
<keyword evidence="7 9" id="KW-0472">Membrane</keyword>
<reference evidence="11" key="1">
    <citation type="submission" date="2019-11" db="EMBL/GenBank/DDBJ databases">
        <authorList>
            <person name="Feng L."/>
        </authorList>
    </citation>
    <scope>NUCLEOTIDE SEQUENCE</scope>
    <source>
        <strain evidence="11">VparvulaLFYP99</strain>
    </source>
</reference>
<dbReference type="Pfam" id="PF01618">
    <property type="entry name" value="MotA_ExbB"/>
    <property type="match status" value="1"/>
</dbReference>
<keyword evidence="5 8" id="KW-0653">Protein transport</keyword>
<feature type="transmembrane region" description="Helical" evidence="9">
    <location>
        <begin position="154"/>
        <end position="175"/>
    </location>
</feature>
<keyword evidence="3" id="KW-1003">Cell membrane</keyword>
<feature type="transmembrane region" description="Helical" evidence="9">
    <location>
        <begin position="110"/>
        <end position="134"/>
    </location>
</feature>
<evidence type="ECO:0000256" key="6">
    <source>
        <dbReference type="ARBA" id="ARBA00022989"/>
    </source>
</evidence>
<keyword evidence="6 9" id="KW-1133">Transmembrane helix</keyword>
<evidence type="ECO:0000259" key="10">
    <source>
        <dbReference type="Pfam" id="PF01618"/>
    </source>
</evidence>
<protein>
    <submittedName>
        <fullName evidence="11">Biopolymer transport protein ExbB</fullName>
    </submittedName>
</protein>
<accession>A0A6N3BJK2</accession>
<evidence type="ECO:0000256" key="3">
    <source>
        <dbReference type="ARBA" id="ARBA00022475"/>
    </source>
</evidence>
<dbReference type="RefSeq" id="WP_156697323.1">
    <property type="nucleotide sequence ID" value="NZ_AP031417.1"/>
</dbReference>
<comment type="subcellular location">
    <subcellularLocation>
        <location evidence="1">Cell membrane</location>
        <topology evidence="1">Multi-pass membrane protein</topology>
    </subcellularLocation>
    <subcellularLocation>
        <location evidence="8">Membrane</location>
        <topology evidence="8">Multi-pass membrane protein</topology>
    </subcellularLocation>
</comment>